<evidence type="ECO:0000313" key="3">
    <source>
        <dbReference type="Proteomes" id="UP000053411"/>
    </source>
</evidence>
<feature type="region of interest" description="Disordered" evidence="1">
    <location>
        <begin position="1"/>
        <end position="72"/>
    </location>
</feature>
<dbReference type="GeneID" id="27716784"/>
<sequence length="297" mass="33154">MSPFISMRRFSRSGSVHNSSSQQPSVSASHQPAPPTSYTPPLSHAPMMNGTTAGSLHDSRPVSAKTSSSFDFANRPPTNYQITALPHSAIGNLSRTDQIVLRHFWDVKYDENKARDLHFVSLQLTFLDDRAHLEVYDSTDNHPYEQLKFPFFPQYPSHQDLVPYCEIYHLVKTSPGAKIISLGSANGVYIGFELFSGSQLHIDMDDSWQNISHHRVSFKKYDKMLKDPASDATFKSWPKPLTIEFLEEQYQRWMLDLTSLCWETAEVRELGGGGGGGPAGGDGPEGSVDGDLKDEML</sequence>
<keyword evidence="3" id="KW-1185">Reference proteome</keyword>
<proteinExistence type="predicted"/>
<protein>
    <submittedName>
        <fullName evidence="2">Uncharacterized protein</fullName>
    </submittedName>
</protein>
<dbReference type="OrthoDB" id="4623305at2759"/>
<gene>
    <name evidence="2" type="ORF">Z520_11038</name>
</gene>
<name>A0A0D2JRV9_9EURO</name>
<evidence type="ECO:0000256" key="1">
    <source>
        <dbReference type="SAM" id="MobiDB-lite"/>
    </source>
</evidence>
<reference evidence="2 3" key="1">
    <citation type="submission" date="2015-01" db="EMBL/GenBank/DDBJ databases">
        <title>The Genome Sequence of Fonsecaea multimorphosa CBS 102226.</title>
        <authorList>
            <consortium name="The Broad Institute Genomics Platform"/>
            <person name="Cuomo C."/>
            <person name="de Hoog S."/>
            <person name="Gorbushina A."/>
            <person name="Stielow B."/>
            <person name="Teixiera M."/>
            <person name="Abouelleil A."/>
            <person name="Chapman S.B."/>
            <person name="Priest M."/>
            <person name="Young S.K."/>
            <person name="Wortman J."/>
            <person name="Nusbaum C."/>
            <person name="Birren B."/>
        </authorList>
    </citation>
    <scope>NUCLEOTIDE SEQUENCE [LARGE SCALE GENOMIC DNA]</scope>
    <source>
        <strain evidence="2 3">CBS 102226</strain>
    </source>
</reference>
<dbReference type="VEuPathDB" id="FungiDB:Z520_11038"/>
<feature type="compositionally biased region" description="Gly residues" evidence="1">
    <location>
        <begin position="271"/>
        <end position="284"/>
    </location>
</feature>
<dbReference type="AlphaFoldDB" id="A0A0D2JRV9"/>
<dbReference type="Proteomes" id="UP000053411">
    <property type="component" value="Unassembled WGS sequence"/>
</dbReference>
<dbReference type="RefSeq" id="XP_016627307.1">
    <property type="nucleotide sequence ID" value="XM_016781529.1"/>
</dbReference>
<dbReference type="EMBL" id="KN848096">
    <property type="protein sequence ID" value="KIX93184.1"/>
    <property type="molecule type" value="Genomic_DNA"/>
</dbReference>
<feature type="compositionally biased region" description="Low complexity" evidence="1">
    <location>
        <begin position="12"/>
        <end position="31"/>
    </location>
</feature>
<feature type="region of interest" description="Disordered" evidence="1">
    <location>
        <begin position="271"/>
        <end position="297"/>
    </location>
</feature>
<organism evidence="2 3">
    <name type="scientific">Fonsecaea multimorphosa CBS 102226</name>
    <dbReference type="NCBI Taxonomy" id="1442371"/>
    <lineage>
        <taxon>Eukaryota</taxon>
        <taxon>Fungi</taxon>
        <taxon>Dikarya</taxon>
        <taxon>Ascomycota</taxon>
        <taxon>Pezizomycotina</taxon>
        <taxon>Eurotiomycetes</taxon>
        <taxon>Chaetothyriomycetidae</taxon>
        <taxon>Chaetothyriales</taxon>
        <taxon>Herpotrichiellaceae</taxon>
        <taxon>Fonsecaea</taxon>
    </lineage>
</organism>
<accession>A0A0D2JRV9</accession>
<evidence type="ECO:0000313" key="2">
    <source>
        <dbReference type="EMBL" id="KIX93184.1"/>
    </source>
</evidence>